<gene>
    <name evidence="2" type="ORF">HINF_LOCUS35375</name>
    <name evidence="1" type="ORF">HINF_LOCUS65715</name>
</gene>
<keyword evidence="3" id="KW-1185">Reference proteome</keyword>
<evidence type="ECO:0000313" key="1">
    <source>
        <dbReference type="EMBL" id="CAI9978070.1"/>
    </source>
</evidence>
<evidence type="ECO:0000313" key="2">
    <source>
        <dbReference type="EMBL" id="CAL6034285.1"/>
    </source>
</evidence>
<dbReference type="AlphaFoldDB" id="A0AA86UZ81"/>
<reference evidence="1" key="1">
    <citation type="submission" date="2023-06" db="EMBL/GenBank/DDBJ databases">
        <authorList>
            <person name="Kurt Z."/>
        </authorList>
    </citation>
    <scope>NUCLEOTIDE SEQUENCE</scope>
</reference>
<name>A0AA86UZ81_9EUKA</name>
<accession>A0AA86UZ81</accession>
<comment type="caution">
    <text evidence="1">The sequence shown here is derived from an EMBL/GenBank/DDBJ whole genome shotgun (WGS) entry which is preliminary data.</text>
</comment>
<protein>
    <submittedName>
        <fullName evidence="1">Uncharacterized protein</fullName>
    </submittedName>
</protein>
<reference evidence="2 3" key="2">
    <citation type="submission" date="2024-07" db="EMBL/GenBank/DDBJ databases">
        <authorList>
            <person name="Akdeniz Z."/>
        </authorList>
    </citation>
    <scope>NUCLEOTIDE SEQUENCE [LARGE SCALE GENOMIC DNA]</scope>
</reference>
<proteinExistence type="predicted"/>
<dbReference type="EMBL" id="CATOUU010001183">
    <property type="protein sequence ID" value="CAI9978070.1"/>
    <property type="molecule type" value="Genomic_DNA"/>
</dbReference>
<evidence type="ECO:0000313" key="3">
    <source>
        <dbReference type="Proteomes" id="UP001642409"/>
    </source>
</evidence>
<sequence>MPRSTKDVQVILKLIAKYLSTITNFTVDQLLNDHKLLDLQVCMQLKFPWHYLGSQLDMTTQQIYRWYFDTFQRNLYGHMDEADMKILKQQISIAQELGVDMDLKFQTQLKSQLSKQYQRNVFTVAFNNTKRTLLKKKALKVSKNQGLMNFAENMVQNNFVDLIRKLQYQ</sequence>
<dbReference type="EMBL" id="CAXDID020000128">
    <property type="protein sequence ID" value="CAL6034285.1"/>
    <property type="molecule type" value="Genomic_DNA"/>
</dbReference>
<dbReference type="Proteomes" id="UP001642409">
    <property type="component" value="Unassembled WGS sequence"/>
</dbReference>
<organism evidence="1">
    <name type="scientific">Hexamita inflata</name>
    <dbReference type="NCBI Taxonomy" id="28002"/>
    <lineage>
        <taxon>Eukaryota</taxon>
        <taxon>Metamonada</taxon>
        <taxon>Diplomonadida</taxon>
        <taxon>Hexamitidae</taxon>
        <taxon>Hexamitinae</taxon>
        <taxon>Hexamita</taxon>
    </lineage>
</organism>